<evidence type="ECO:0000259" key="1">
    <source>
        <dbReference type="Pfam" id="PF05598"/>
    </source>
</evidence>
<sequence length="146" mass="17099">MSDRLFEHPADQSAEAKVPPAKHCKRFIEVPGRDQLCFETRCTEDFVAEDAPVRAIDEIMERLDYSVFEQRYPGGGRPAWRPQLLAKILLFAYSEGIRSAREISRLLERDLHLMWLAHEQQIGHQRLSEFRRLFEAELAELFKQTV</sequence>
<reference evidence="2" key="1">
    <citation type="journal article" date="2014" name="Front. Microbiol.">
        <title>High frequency of phylogenetically diverse reductive dehalogenase-homologous genes in deep subseafloor sedimentary metagenomes.</title>
        <authorList>
            <person name="Kawai M."/>
            <person name="Futagami T."/>
            <person name="Toyoda A."/>
            <person name="Takaki Y."/>
            <person name="Nishi S."/>
            <person name="Hori S."/>
            <person name="Arai W."/>
            <person name="Tsubouchi T."/>
            <person name="Morono Y."/>
            <person name="Uchiyama I."/>
            <person name="Ito T."/>
            <person name="Fujiyama A."/>
            <person name="Inagaki F."/>
            <person name="Takami H."/>
        </authorList>
    </citation>
    <scope>NUCLEOTIDE SEQUENCE</scope>
    <source>
        <strain evidence="2">Expedition CK06-06</strain>
    </source>
</reference>
<organism evidence="2">
    <name type="scientific">marine sediment metagenome</name>
    <dbReference type="NCBI Taxonomy" id="412755"/>
    <lineage>
        <taxon>unclassified sequences</taxon>
        <taxon>metagenomes</taxon>
        <taxon>ecological metagenomes</taxon>
    </lineage>
</organism>
<comment type="caution">
    <text evidence="2">The sequence shown here is derived from an EMBL/GenBank/DDBJ whole genome shotgun (WGS) entry which is preliminary data.</text>
</comment>
<dbReference type="EMBL" id="BARW01019932">
    <property type="protein sequence ID" value="GAJ00854.1"/>
    <property type="molecule type" value="Genomic_DNA"/>
</dbReference>
<dbReference type="AlphaFoldDB" id="X1T6F6"/>
<feature type="non-terminal residue" evidence="2">
    <location>
        <position position="146"/>
    </location>
</feature>
<gene>
    <name evidence="2" type="ORF">S12H4_33771</name>
</gene>
<dbReference type="PANTHER" id="PTHR33408">
    <property type="entry name" value="TRANSPOSASE"/>
    <property type="match status" value="1"/>
</dbReference>
<feature type="domain" description="Transposase InsH N-terminal" evidence="1">
    <location>
        <begin position="43"/>
        <end position="132"/>
    </location>
</feature>
<proteinExistence type="predicted"/>
<dbReference type="Pfam" id="PF05598">
    <property type="entry name" value="DUF772"/>
    <property type="match status" value="1"/>
</dbReference>
<protein>
    <recommendedName>
        <fullName evidence="1">Transposase InsH N-terminal domain-containing protein</fullName>
    </recommendedName>
</protein>
<evidence type="ECO:0000313" key="2">
    <source>
        <dbReference type="EMBL" id="GAJ00854.1"/>
    </source>
</evidence>
<name>X1T6F6_9ZZZZ</name>
<accession>X1T6F6</accession>
<dbReference type="InterPro" id="IPR008490">
    <property type="entry name" value="Transposase_InsH_N"/>
</dbReference>